<reference evidence="1" key="2">
    <citation type="submission" date="2020-09" db="EMBL/GenBank/DDBJ databases">
        <authorList>
            <person name="Sun Q."/>
            <person name="Zhou Y."/>
        </authorList>
    </citation>
    <scope>NUCLEOTIDE SEQUENCE</scope>
    <source>
        <strain evidence="1">CGMCC 1.15758</strain>
    </source>
</reference>
<reference evidence="1" key="1">
    <citation type="journal article" date="2014" name="Int. J. Syst. Evol. Microbiol.">
        <title>Complete genome sequence of Corynebacterium casei LMG S-19264T (=DSM 44701T), isolated from a smear-ripened cheese.</title>
        <authorList>
            <consortium name="US DOE Joint Genome Institute (JGI-PGF)"/>
            <person name="Walter F."/>
            <person name="Albersmeier A."/>
            <person name="Kalinowski J."/>
            <person name="Ruckert C."/>
        </authorList>
    </citation>
    <scope>NUCLEOTIDE SEQUENCE</scope>
    <source>
        <strain evidence="1">CGMCC 1.15758</strain>
    </source>
</reference>
<sequence>MNGDSVLNTFQEKIYECNKHIEKIETAKRYIADYMPLSVEAYQSLDDVILSFIDGLIYRFLKLQDTMGGKIFPAILLLAGEDVKRKTFIDILNRLEELEVLDKNQWLNLREARNEIEHEYSFNIAEVVDSINLIYHKSDELAEIYESVCAFCRVRFDVELKIKN</sequence>
<protein>
    <submittedName>
        <fullName evidence="1">Uncharacterized protein</fullName>
    </submittedName>
</protein>
<name>A0A8J2Z3H5_9GAMM</name>
<dbReference type="RefSeq" id="WP_117001888.1">
    <property type="nucleotide sequence ID" value="NZ_BMJS01000007.1"/>
</dbReference>
<keyword evidence="2" id="KW-1185">Reference proteome</keyword>
<comment type="caution">
    <text evidence="1">The sequence shown here is derived from an EMBL/GenBank/DDBJ whole genome shotgun (WGS) entry which is preliminary data.</text>
</comment>
<gene>
    <name evidence="1" type="ORF">GCM10010995_09580</name>
</gene>
<accession>A0A8J2Z3H5</accession>
<dbReference type="OrthoDB" id="13547at2"/>
<evidence type="ECO:0000313" key="1">
    <source>
        <dbReference type="EMBL" id="GGF94415.1"/>
    </source>
</evidence>
<dbReference type="Proteomes" id="UP000636949">
    <property type="component" value="Unassembled WGS sequence"/>
</dbReference>
<dbReference type="EMBL" id="BMJS01000007">
    <property type="protein sequence ID" value="GGF94415.1"/>
    <property type="molecule type" value="Genomic_DNA"/>
</dbReference>
<dbReference type="AlphaFoldDB" id="A0A8J2Z3H5"/>
<evidence type="ECO:0000313" key="2">
    <source>
        <dbReference type="Proteomes" id="UP000636949"/>
    </source>
</evidence>
<proteinExistence type="predicted"/>
<dbReference type="Gene3D" id="1.20.120.330">
    <property type="entry name" value="Nucleotidyltransferases domain 2"/>
    <property type="match status" value="1"/>
</dbReference>
<dbReference type="SUPFAM" id="SSF81593">
    <property type="entry name" value="Nucleotidyltransferase substrate binding subunit/domain"/>
    <property type="match status" value="1"/>
</dbReference>
<organism evidence="1 2">
    <name type="scientific">Cysteiniphilum litorale</name>
    <dbReference type="NCBI Taxonomy" id="2056700"/>
    <lineage>
        <taxon>Bacteria</taxon>
        <taxon>Pseudomonadati</taxon>
        <taxon>Pseudomonadota</taxon>
        <taxon>Gammaproteobacteria</taxon>
        <taxon>Thiotrichales</taxon>
        <taxon>Fastidiosibacteraceae</taxon>
        <taxon>Cysteiniphilum</taxon>
    </lineage>
</organism>